<evidence type="ECO:0000256" key="2">
    <source>
        <dbReference type="ARBA" id="ARBA00022737"/>
    </source>
</evidence>
<dbReference type="Gene3D" id="1.20.1280.50">
    <property type="match status" value="1"/>
</dbReference>
<name>A0A6D2KG68_9BRAS</name>
<dbReference type="Proteomes" id="UP000467841">
    <property type="component" value="Unassembled WGS sequence"/>
</dbReference>
<keyword evidence="1" id="KW-0880">Kelch repeat</keyword>
<dbReference type="PANTHER" id="PTHR31672">
    <property type="entry name" value="BNACNNG10540D PROTEIN"/>
    <property type="match status" value="1"/>
</dbReference>
<dbReference type="InterPro" id="IPR001810">
    <property type="entry name" value="F-box_dom"/>
</dbReference>
<dbReference type="Pfam" id="PF00646">
    <property type="entry name" value="F-box"/>
    <property type="match status" value="1"/>
</dbReference>
<comment type="caution">
    <text evidence="4">The sequence shown here is derived from an EMBL/GenBank/DDBJ whole genome shotgun (WGS) entry which is preliminary data.</text>
</comment>
<proteinExistence type="predicted"/>
<evidence type="ECO:0000256" key="1">
    <source>
        <dbReference type="ARBA" id="ARBA00022441"/>
    </source>
</evidence>
<dbReference type="InterPro" id="IPR036047">
    <property type="entry name" value="F-box-like_dom_sf"/>
</dbReference>
<organism evidence="4 5">
    <name type="scientific">Microthlaspi erraticum</name>
    <dbReference type="NCBI Taxonomy" id="1685480"/>
    <lineage>
        <taxon>Eukaryota</taxon>
        <taxon>Viridiplantae</taxon>
        <taxon>Streptophyta</taxon>
        <taxon>Embryophyta</taxon>
        <taxon>Tracheophyta</taxon>
        <taxon>Spermatophyta</taxon>
        <taxon>Magnoliopsida</taxon>
        <taxon>eudicotyledons</taxon>
        <taxon>Gunneridae</taxon>
        <taxon>Pentapetalae</taxon>
        <taxon>rosids</taxon>
        <taxon>malvids</taxon>
        <taxon>Brassicales</taxon>
        <taxon>Brassicaceae</taxon>
        <taxon>Coluteocarpeae</taxon>
        <taxon>Microthlaspi</taxon>
    </lineage>
</organism>
<dbReference type="PANTHER" id="PTHR31672:SF13">
    <property type="entry name" value="F-BOX PROTEIN CPR30-LIKE"/>
    <property type="match status" value="1"/>
</dbReference>
<dbReference type="CDD" id="cd22157">
    <property type="entry name" value="F-box_AtFBW1-like"/>
    <property type="match status" value="1"/>
</dbReference>
<accession>A0A6D2KG68</accession>
<evidence type="ECO:0000313" key="4">
    <source>
        <dbReference type="EMBL" id="CAA7051281.1"/>
    </source>
</evidence>
<dbReference type="Pfam" id="PF07734">
    <property type="entry name" value="FBA_1"/>
    <property type="match status" value="1"/>
</dbReference>
<dbReference type="InterPro" id="IPR006527">
    <property type="entry name" value="F-box-assoc_dom_typ1"/>
</dbReference>
<keyword evidence="2" id="KW-0677">Repeat</keyword>
<protein>
    <recommendedName>
        <fullName evidence="3">F-box domain-containing protein</fullName>
    </recommendedName>
</protein>
<dbReference type="NCBIfam" id="TIGR01640">
    <property type="entry name" value="F_box_assoc_1"/>
    <property type="match status" value="1"/>
</dbReference>
<feature type="domain" description="F-box" evidence="3">
    <location>
        <begin position="1"/>
        <end position="46"/>
    </location>
</feature>
<reference evidence="4" key="1">
    <citation type="submission" date="2020-01" db="EMBL/GenBank/DDBJ databases">
        <authorList>
            <person name="Mishra B."/>
        </authorList>
    </citation>
    <scope>NUCLEOTIDE SEQUENCE [LARGE SCALE GENOMIC DNA]</scope>
</reference>
<dbReference type="EMBL" id="CACVBM020001473">
    <property type="protein sequence ID" value="CAA7051281.1"/>
    <property type="molecule type" value="Genomic_DNA"/>
</dbReference>
<dbReference type="OrthoDB" id="1023261at2759"/>
<dbReference type="InterPro" id="IPR050796">
    <property type="entry name" value="SCF_F-box_component"/>
</dbReference>
<dbReference type="SUPFAM" id="SSF81383">
    <property type="entry name" value="F-box domain"/>
    <property type="match status" value="1"/>
</dbReference>
<evidence type="ECO:0000259" key="3">
    <source>
        <dbReference type="PROSITE" id="PS50181"/>
    </source>
</evidence>
<gene>
    <name evidence="4" type="ORF">MERR_LOCUS38516</name>
</gene>
<sequence length="374" mass="42976">MASVKLPWDLEEEIISRLPPRYLLRFRSVCKQWNSVFNDQSFLENHMGRSRPQLIFLTESKSFSIGIDLGGGGGVDPKIEVCELASDFPNQTKNARITSITACDGLLFRHFWEKGVAIWNPWLRQVGWIEYEDKAFELCGVGYDSIGYKILGRFHCLRSDGDGCQRGYDRFAIYDCASQALKFIDSPLTRWSTRADPMSLNGNLFWIGYSGETRKHVIQSFDFSMVTFKEIFCLLPCEKMLTVNQLILAVFEGGRLSLLNRNYVTGKIEIWVTNNKVVVDKGEQVVWVNLMTFPTSNLPILINKLWGIMYFIFDKTLIMCWSEDETGDVCIYLVREDVFKKISMGSGSVLRYSHCVYVPNLIPVPLEFRSLQVY</sequence>
<keyword evidence="5" id="KW-1185">Reference proteome</keyword>
<evidence type="ECO:0000313" key="5">
    <source>
        <dbReference type="Proteomes" id="UP000467841"/>
    </source>
</evidence>
<dbReference type="AlphaFoldDB" id="A0A6D2KG68"/>
<dbReference type="FunFam" id="1.20.1280.50:FF:000008">
    <property type="entry name" value="F-box only protein 6"/>
    <property type="match status" value="1"/>
</dbReference>
<dbReference type="InterPro" id="IPR017451">
    <property type="entry name" value="F-box-assoc_interact_dom"/>
</dbReference>
<dbReference type="PROSITE" id="PS50181">
    <property type="entry name" value="FBOX"/>
    <property type="match status" value="1"/>
</dbReference>
<dbReference type="SMART" id="SM00256">
    <property type="entry name" value="FBOX"/>
    <property type="match status" value="1"/>
</dbReference>